<evidence type="ECO:0000313" key="2">
    <source>
        <dbReference type="Ensembl" id="ENSPCOP00000003144.1"/>
    </source>
</evidence>
<dbReference type="OMA" id="WTIEESP"/>
<dbReference type="InterPro" id="IPR001909">
    <property type="entry name" value="KRAB"/>
</dbReference>
<dbReference type="AlphaFoldDB" id="A0A2K6EN38"/>
<organism evidence="2 3">
    <name type="scientific">Propithecus coquereli</name>
    <name type="common">Coquerel's sifaka</name>
    <name type="synonym">Propithecus verreauxi coquereli</name>
    <dbReference type="NCBI Taxonomy" id="379532"/>
    <lineage>
        <taxon>Eukaryota</taxon>
        <taxon>Metazoa</taxon>
        <taxon>Chordata</taxon>
        <taxon>Craniata</taxon>
        <taxon>Vertebrata</taxon>
        <taxon>Euteleostomi</taxon>
        <taxon>Mammalia</taxon>
        <taxon>Eutheria</taxon>
        <taxon>Euarchontoglires</taxon>
        <taxon>Primates</taxon>
        <taxon>Strepsirrhini</taxon>
        <taxon>Lemuriformes</taxon>
        <taxon>Indriidae</taxon>
        <taxon>Propithecus</taxon>
    </lineage>
</organism>
<dbReference type="GO" id="GO:0006355">
    <property type="term" value="P:regulation of DNA-templated transcription"/>
    <property type="evidence" value="ECO:0007669"/>
    <property type="project" value="InterPro"/>
</dbReference>
<proteinExistence type="predicted"/>
<dbReference type="STRING" id="379532.ENSPCOP00000003144"/>
<evidence type="ECO:0000259" key="1">
    <source>
        <dbReference type="PROSITE" id="PS50805"/>
    </source>
</evidence>
<evidence type="ECO:0000313" key="3">
    <source>
        <dbReference type="Proteomes" id="UP000233160"/>
    </source>
</evidence>
<reference evidence="2" key="1">
    <citation type="submission" date="2025-08" db="UniProtKB">
        <authorList>
            <consortium name="Ensembl"/>
        </authorList>
    </citation>
    <scope>IDENTIFICATION</scope>
</reference>
<dbReference type="PROSITE" id="PS50805">
    <property type="entry name" value="KRAB"/>
    <property type="match status" value="1"/>
</dbReference>
<dbReference type="Pfam" id="PF01352">
    <property type="entry name" value="KRAB"/>
    <property type="match status" value="1"/>
</dbReference>
<dbReference type="InterPro" id="IPR050169">
    <property type="entry name" value="Krueppel_C2H2_ZnF"/>
</dbReference>
<dbReference type="Gene3D" id="6.10.140.140">
    <property type="match status" value="1"/>
</dbReference>
<dbReference type="SMART" id="SM00349">
    <property type="entry name" value="KRAB"/>
    <property type="match status" value="1"/>
</dbReference>
<dbReference type="CDD" id="cd07765">
    <property type="entry name" value="KRAB_A-box"/>
    <property type="match status" value="1"/>
</dbReference>
<dbReference type="SUPFAM" id="SSF109640">
    <property type="entry name" value="KRAB domain (Kruppel-associated box)"/>
    <property type="match status" value="1"/>
</dbReference>
<dbReference type="PANTHER" id="PTHR23232:SF163">
    <property type="entry name" value="ZINC FINGER PROTEIN 589"/>
    <property type="match status" value="1"/>
</dbReference>
<dbReference type="InterPro" id="IPR036051">
    <property type="entry name" value="KRAB_dom_sf"/>
</dbReference>
<dbReference type="PANTHER" id="PTHR23232">
    <property type="entry name" value="KRAB DOMAIN C2H2 ZINC FINGER"/>
    <property type="match status" value="1"/>
</dbReference>
<reference evidence="2" key="2">
    <citation type="submission" date="2025-09" db="UniProtKB">
        <authorList>
            <consortium name="Ensembl"/>
        </authorList>
    </citation>
    <scope>IDENTIFICATION</scope>
</reference>
<sequence length="84" mass="9668">TPGNPGSWEMKLVTFSDVTINFSLCGWACLDPAQRDLCRNVMFENYRNLVFLGLAAFMLDLIACLEQRKEPWDVKRHEIVAKHP</sequence>
<dbReference type="Proteomes" id="UP000233160">
    <property type="component" value="Unassembled WGS sequence"/>
</dbReference>
<keyword evidence="3" id="KW-1185">Reference proteome</keyword>
<protein>
    <recommendedName>
        <fullName evidence="1">KRAB domain-containing protein</fullName>
    </recommendedName>
</protein>
<dbReference type="Ensembl" id="ENSPCOT00000010777.1">
    <property type="protein sequence ID" value="ENSPCOP00000003144.1"/>
    <property type="gene ID" value="ENSPCOG00000009506.1"/>
</dbReference>
<dbReference type="GeneTree" id="ENSGT00940000154251"/>
<name>A0A2K6EN38_PROCO</name>
<feature type="domain" description="KRAB" evidence="1">
    <location>
        <begin position="13"/>
        <end position="84"/>
    </location>
</feature>
<accession>A0A2K6EN38</accession>